<dbReference type="STRING" id="1814289.SAMN05216410_2791"/>
<proteinExistence type="predicted"/>
<dbReference type="InterPro" id="IPR024412">
    <property type="entry name" value="Lsr2_dim_dom"/>
</dbReference>
<dbReference type="AlphaFoldDB" id="A0A1G6RVP1"/>
<keyword evidence="1" id="KW-0238">DNA-binding</keyword>
<accession>A0A1G6RVP1</accession>
<dbReference type="Pfam" id="PF23359">
    <property type="entry name" value="Lsr2_DNA-bd"/>
    <property type="match status" value="1"/>
</dbReference>
<protein>
    <submittedName>
        <fullName evidence="4">Lsr2 protein</fullName>
    </submittedName>
</protein>
<evidence type="ECO:0000313" key="5">
    <source>
        <dbReference type="Proteomes" id="UP000199039"/>
    </source>
</evidence>
<organism evidence="4 5">
    <name type="scientific">Sanguibacter gelidistatuariae</name>
    <dbReference type="NCBI Taxonomy" id="1814289"/>
    <lineage>
        <taxon>Bacteria</taxon>
        <taxon>Bacillati</taxon>
        <taxon>Actinomycetota</taxon>
        <taxon>Actinomycetes</taxon>
        <taxon>Micrococcales</taxon>
        <taxon>Sanguibacteraceae</taxon>
        <taxon>Sanguibacter</taxon>
    </lineage>
</organism>
<reference evidence="4 5" key="1">
    <citation type="submission" date="2016-09" db="EMBL/GenBank/DDBJ databases">
        <authorList>
            <person name="Capua I."/>
            <person name="De Benedictis P."/>
            <person name="Joannis T."/>
            <person name="Lombin L.H."/>
            <person name="Cattoli G."/>
        </authorList>
    </citation>
    <scope>NUCLEOTIDE SEQUENCE [LARGE SCALE GENOMIC DNA]</scope>
    <source>
        <strain evidence="4 5">ISLP-3</strain>
    </source>
</reference>
<sequence length="108" mass="11577">MAVQTKIILLDDVDGGPATESIVFGLDGITYEIDLNDDHGAQLRAVLERLVGSARRVSDLGSSATFTRVVTDYDPRALRAWASAHQITVPARGRIPADVVAQYRAAGN</sequence>
<gene>
    <name evidence="4" type="ORF">SAMN05216410_2791</name>
</gene>
<dbReference type="GO" id="GO:0003677">
    <property type="term" value="F:DNA binding"/>
    <property type="evidence" value="ECO:0007669"/>
    <property type="project" value="UniProtKB-KW"/>
</dbReference>
<feature type="domain" description="Lsr2 DNA-binding" evidence="3">
    <location>
        <begin position="73"/>
        <end position="106"/>
    </location>
</feature>
<dbReference type="Gene3D" id="3.30.60.230">
    <property type="entry name" value="Lsr2, dimerization domain"/>
    <property type="match status" value="1"/>
</dbReference>
<dbReference type="InterPro" id="IPR042261">
    <property type="entry name" value="Lsr2-like_dimerization"/>
</dbReference>
<dbReference type="Pfam" id="PF11774">
    <property type="entry name" value="Lsr2"/>
    <property type="match status" value="1"/>
</dbReference>
<dbReference type="GO" id="GO:0016746">
    <property type="term" value="F:acyltransferase activity"/>
    <property type="evidence" value="ECO:0007669"/>
    <property type="project" value="InterPro"/>
</dbReference>
<evidence type="ECO:0000259" key="2">
    <source>
        <dbReference type="Pfam" id="PF11774"/>
    </source>
</evidence>
<dbReference type="Proteomes" id="UP000199039">
    <property type="component" value="Unassembled WGS sequence"/>
</dbReference>
<dbReference type="RefSeq" id="WP_217629168.1">
    <property type="nucleotide sequence ID" value="NZ_FMYH01000005.1"/>
</dbReference>
<evidence type="ECO:0000259" key="3">
    <source>
        <dbReference type="Pfam" id="PF23359"/>
    </source>
</evidence>
<dbReference type="Gene3D" id="4.10.320.10">
    <property type="entry name" value="E3-binding domain"/>
    <property type="match status" value="1"/>
</dbReference>
<dbReference type="EMBL" id="FMYH01000005">
    <property type="protein sequence ID" value="SDD08712.1"/>
    <property type="molecule type" value="Genomic_DNA"/>
</dbReference>
<dbReference type="InterPro" id="IPR055370">
    <property type="entry name" value="Lsr2_DNA-bd"/>
</dbReference>
<keyword evidence="5" id="KW-1185">Reference proteome</keyword>
<feature type="domain" description="Lsr2 dimerization" evidence="2">
    <location>
        <begin position="1"/>
        <end position="57"/>
    </location>
</feature>
<dbReference type="InterPro" id="IPR036625">
    <property type="entry name" value="E3-bd_dom_sf"/>
</dbReference>
<name>A0A1G6RVP1_9MICO</name>
<evidence type="ECO:0000313" key="4">
    <source>
        <dbReference type="EMBL" id="SDD08712.1"/>
    </source>
</evidence>
<evidence type="ECO:0000256" key="1">
    <source>
        <dbReference type="ARBA" id="ARBA00023125"/>
    </source>
</evidence>